<evidence type="ECO:0000256" key="1">
    <source>
        <dbReference type="SAM" id="Phobius"/>
    </source>
</evidence>
<dbReference type="EMBL" id="VSSQ01007065">
    <property type="protein sequence ID" value="MPM34742.1"/>
    <property type="molecule type" value="Genomic_DNA"/>
</dbReference>
<accession>A0A644Z1X6</accession>
<organism evidence="2">
    <name type="scientific">bioreactor metagenome</name>
    <dbReference type="NCBI Taxonomy" id="1076179"/>
    <lineage>
        <taxon>unclassified sequences</taxon>
        <taxon>metagenomes</taxon>
        <taxon>ecological metagenomes</taxon>
    </lineage>
</organism>
<evidence type="ECO:0000313" key="2">
    <source>
        <dbReference type="EMBL" id="MPM34742.1"/>
    </source>
</evidence>
<sequence>METLISSSSVKTIPPLLGTINIKKYLTTNLLYVFLAAGFLCAFWISGFYSILFYSILFYQHLYRKQSYYTYIHRNLQLCCNDFTINLQIAINTTFLFHKQIRSKIFLCVDHRAREGIVCCPVSFHSFIYGII</sequence>
<name>A0A644Z1X6_9ZZZZ</name>
<proteinExistence type="predicted"/>
<reference evidence="2" key="1">
    <citation type="submission" date="2019-08" db="EMBL/GenBank/DDBJ databases">
        <authorList>
            <person name="Kucharzyk K."/>
            <person name="Murdoch R.W."/>
            <person name="Higgins S."/>
            <person name="Loffler F."/>
        </authorList>
    </citation>
    <scope>NUCLEOTIDE SEQUENCE</scope>
</reference>
<feature type="transmembrane region" description="Helical" evidence="1">
    <location>
        <begin position="31"/>
        <end position="59"/>
    </location>
</feature>
<keyword evidence="1" id="KW-0472">Membrane</keyword>
<keyword evidence="1" id="KW-1133">Transmembrane helix</keyword>
<protein>
    <submittedName>
        <fullName evidence="2">Uncharacterized protein</fullName>
    </submittedName>
</protein>
<keyword evidence="1" id="KW-0812">Transmembrane</keyword>
<dbReference type="AlphaFoldDB" id="A0A644Z1X6"/>
<gene>
    <name evidence="2" type="ORF">SDC9_81329</name>
</gene>
<comment type="caution">
    <text evidence="2">The sequence shown here is derived from an EMBL/GenBank/DDBJ whole genome shotgun (WGS) entry which is preliminary data.</text>
</comment>